<dbReference type="Gene3D" id="3.40.50.300">
    <property type="entry name" value="P-loop containing nucleotide triphosphate hydrolases"/>
    <property type="match status" value="2"/>
</dbReference>
<evidence type="ECO:0000256" key="11">
    <source>
        <dbReference type="ARBA" id="ARBA00023128"/>
    </source>
</evidence>
<dbReference type="SUPFAM" id="SSF52540">
    <property type="entry name" value="P-loop containing nucleoside triphosphate hydrolases"/>
    <property type="match status" value="2"/>
</dbReference>
<evidence type="ECO:0000259" key="16">
    <source>
        <dbReference type="PROSITE" id="PS51423"/>
    </source>
</evidence>
<dbReference type="FunFam" id="1.10.238.10:FF:000011">
    <property type="entry name" value="Mitochondrial Rho GTPase"/>
    <property type="match status" value="1"/>
</dbReference>
<dbReference type="PIRSF" id="PIRSF037488">
    <property type="entry name" value="Mt_Rho_GTPase"/>
    <property type="match status" value="1"/>
</dbReference>
<sequence>IMSLVSEEFPEEVPPRAEEITIPADVTPERVPTHIVDYSGKNHAVQLELVWNCLSTSVACQLPLILVGNKSDLVEYSSMETILPIMNQYTEIETCVECSAKNLKNISELFYYAQKAVLHPTGPLYCPEEKEMKPACIKALTRIFRISDQDNDGTLNDAELNFFQRICFNTPLAPQALEDVKNVVRKNVSDGVADNGLTLKGFLFLHTLFIQRGRHETTWTVLRRFGYDDDLELTPEYLFPLLKIPPDCTTELNHHAYLFLQSIFDKHDLDRDCALSPDELKDLFKVFPYMPWGPDVNNTVCTNERGWITYQGFLSQWTLTTYLDVQRCLEYLGYLGYSILAEQESQASAITVTRDKKIDLQKKQTQRNVFRCNVVGMKGCGKSGVLQALLGRNLMVRNLLQIRAEHKSYYAINTVYVYGQEKYLLLHDVSDSEFLTDAETICDVVCLVYDVSNPKSFEYCVRIFKQHFMDSRIPCLVVAAKSDLHEVRQEYSISPAEFCKKHKMPPPQAFTCNTVDMPSKDIFVKLTTMFPPKQCLKLIVLRVLIVCFMNLTDFRYFSFNKSLA</sequence>
<dbReference type="PANTHER" id="PTHR46819:SF1">
    <property type="entry name" value="EF-HAND CALCIUM-BINDING DOMAIN-CONTAINING PROTEIN 7"/>
    <property type="match status" value="1"/>
</dbReference>
<dbReference type="Ensembl" id="ENSCJPT00005037294.1">
    <property type="protein sequence ID" value="ENSCJPP00005027616.1"/>
    <property type="gene ID" value="ENSCJPG00005021389.1"/>
</dbReference>
<evidence type="ECO:0000313" key="17">
    <source>
        <dbReference type="Ensembl" id="ENSCJPP00005027616.1"/>
    </source>
</evidence>
<dbReference type="InterPro" id="IPR052266">
    <property type="entry name" value="Miro-EF-hand_domain"/>
</dbReference>
<evidence type="ECO:0000256" key="5">
    <source>
        <dbReference type="ARBA" id="ARBA00022737"/>
    </source>
</evidence>
<keyword evidence="8" id="KW-0378">Hydrolase</keyword>
<evidence type="ECO:0000256" key="9">
    <source>
        <dbReference type="ARBA" id="ARBA00022837"/>
    </source>
</evidence>
<dbReference type="GO" id="GO:0007005">
    <property type="term" value="P:mitochondrion organization"/>
    <property type="evidence" value="ECO:0007669"/>
    <property type="project" value="InterPro"/>
</dbReference>
<reference evidence="17" key="3">
    <citation type="submission" date="2025-09" db="UniProtKB">
        <authorList>
            <consortium name="Ensembl"/>
        </authorList>
    </citation>
    <scope>IDENTIFICATION</scope>
</reference>
<comment type="similarity">
    <text evidence="2">Belongs to the mitochondrial Rho GTPase family.</text>
</comment>
<dbReference type="GeneTree" id="ENSGT00940000155641"/>
<keyword evidence="12" id="KW-0342">GTP-binding</keyword>
<dbReference type="PROSITE" id="PS50222">
    <property type="entry name" value="EF_HAND_2"/>
    <property type="match status" value="1"/>
</dbReference>
<evidence type="ECO:0000256" key="12">
    <source>
        <dbReference type="ARBA" id="ARBA00023134"/>
    </source>
</evidence>
<dbReference type="InterPro" id="IPR011992">
    <property type="entry name" value="EF-hand-dom_pair"/>
</dbReference>
<keyword evidence="10" id="KW-1133">Transmembrane helix</keyword>
<keyword evidence="11" id="KW-0496">Mitochondrion</keyword>
<keyword evidence="18" id="KW-1185">Reference proteome</keyword>
<dbReference type="SMART" id="SM00054">
    <property type="entry name" value="EFh"/>
    <property type="match status" value="2"/>
</dbReference>
<proteinExistence type="inferred from homology"/>
<dbReference type="FunFam" id="1.10.238.10:FF:000021">
    <property type="entry name" value="Mitochondrial Rho GTPase"/>
    <property type="match status" value="1"/>
</dbReference>
<feature type="domain" description="EF-hand" evidence="15">
    <location>
        <begin position="255"/>
        <end position="290"/>
    </location>
</feature>
<evidence type="ECO:0000256" key="10">
    <source>
        <dbReference type="ARBA" id="ARBA00022989"/>
    </source>
</evidence>
<dbReference type="GO" id="GO:0003924">
    <property type="term" value="F:GTPase activity"/>
    <property type="evidence" value="ECO:0007669"/>
    <property type="project" value="InterPro"/>
</dbReference>
<evidence type="ECO:0000256" key="4">
    <source>
        <dbReference type="ARBA" id="ARBA00022723"/>
    </source>
</evidence>
<gene>
    <name evidence="17" type="primary">RHOT1</name>
</gene>
<dbReference type="Gene3D" id="1.10.238.10">
    <property type="entry name" value="EF-hand"/>
    <property type="match status" value="2"/>
</dbReference>
<dbReference type="InterPro" id="IPR013567">
    <property type="entry name" value="EF_hand_assoc_2"/>
</dbReference>
<dbReference type="InterPro" id="IPR013566">
    <property type="entry name" value="EF_hand_assoc_1"/>
</dbReference>
<comment type="catalytic activity">
    <reaction evidence="14">
        <text>GTP + H2O = GDP + phosphate + H(+)</text>
        <dbReference type="Rhea" id="RHEA:19669"/>
        <dbReference type="ChEBI" id="CHEBI:15377"/>
        <dbReference type="ChEBI" id="CHEBI:15378"/>
        <dbReference type="ChEBI" id="CHEBI:37565"/>
        <dbReference type="ChEBI" id="CHEBI:43474"/>
        <dbReference type="ChEBI" id="CHEBI:58189"/>
    </reaction>
    <physiologicalReaction direction="left-to-right" evidence="14">
        <dbReference type="Rhea" id="RHEA:19670"/>
    </physiologicalReaction>
</comment>
<keyword evidence="9" id="KW-0106">Calcium</keyword>
<comment type="subcellular location">
    <subcellularLocation>
        <location evidence="1">Mitochondrion outer membrane</location>
        <topology evidence="1">Single-pass type IV membrane protein</topology>
    </subcellularLocation>
</comment>
<reference evidence="17" key="1">
    <citation type="submission" date="2015-11" db="EMBL/GenBank/DDBJ databases">
        <authorList>
            <consortium name="International Coturnix japonica Genome Analysis Consortium"/>
            <person name="Warren W."/>
            <person name="Burt D.W."/>
            <person name="Antin P.B."/>
            <person name="Lanford R."/>
            <person name="Gros J."/>
            <person name="Wilson R.K."/>
        </authorList>
    </citation>
    <scope>NUCLEOTIDE SEQUENCE [LARGE SCALE GENOMIC DNA]</scope>
</reference>
<feature type="domain" description="Miro" evidence="16">
    <location>
        <begin position="367"/>
        <end position="532"/>
    </location>
</feature>
<dbReference type="Pfam" id="PF08356">
    <property type="entry name" value="EF_assoc_2"/>
    <property type="match status" value="1"/>
</dbReference>
<dbReference type="Pfam" id="PF08355">
    <property type="entry name" value="EF_assoc_1"/>
    <property type="match status" value="1"/>
</dbReference>
<keyword evidence="7" id="KW-1000">Mitochondrion outer membrane</keyword>
<evidence type="ECO:0000256" key="1">
    <source>
        <dbReference type="ARBA" id="ARBA00004200"/>
    </source>
</evidence>
<keyword evidence="13" id="KW-0472">Membrane</keyword>
<protein>
    <submittedName>
        <fullName evidence="17">Ras homolog family member T1</fullName>
    </submittedName>
</protein>
<dbReference type="GO" id="GO:0005509">
    <property type="term" value="F:calcium ion binding"/>
    <property type="evidence" value="ECO:0007669"/>
    <property type="project" value="InterPro"/>
</dbReference>
<organism evidence="17 18">
    <name type="scientific">Coturnix japonica</name>
    <name type="common">Japanese quail</name>
    <name type="synonym">Coturnix coturnix japonica</name>
    <dbReference type="NCBI Taxonomy" id="93934"/>
    <lineage>
        <taxon>Eukaryota</taxon>
        <taxon>Metazoa</taxon>
        <taxon>Chordata</taxon>
        <taxon>Craniata</taxon>
        <taxon>Vertebrata</taxon>
        <taxon>Euteleostomi</taxon>
        <taxon>Archelosauria</taxon>
        <taxon>Archosauria</taxon>
        <taxon>Dinosauria</taxon>
        <taxon>Saurischia</taxon>
        <taxon>Theropoda</taxon>
        <taxon>Coelurosauria</taxon>
        <taxon>Aves</taxon>
        <taxon>Neognathae</taxon>
        <taxon>Galloanserae</taxon>
        <taxon>Galliformes</taxon>
        <taxon>Phasianidae</taxon>
        <taxon>Perdicinae</taxon>
        <taxon>Coturnix</taxon>
    </lineage>
</organism>
<dbReference type="InterPro" id="IPR018247">
    <property type="entry name" value="EF_Hand_1_Ca_BS"/>
</dbReference>
<evidence type="ECO:0000256" key="7">
    <source>
        <dbReference type="ARBA" id="ARBA00022787"/>
    </source>
</evidence>
<reference evidence="17" key="2">
    <citation type="submission" date="2025-08" db="UniProtKB">
        <authorList>
            <consortium name="Ensembl"/>
        </authorList>
    </citation>
    <scope>IDENTIFICATION</scope>
</reference>
<dbReference type="Proteomes" id="UP000694412">
    <property type="component" value="Chromosome 18"/>
</dbReference>
<dbReference type="PROSITE" id="PS00018">
    <property type="entry name" value="EF_HAND_1"/>
    <property type="match status" value="1"/>
</dbReference>
<dbReference type="AlphaFoldDB" id="A0A8C2YHU2"/>
<keyword evidence="3" id="KW-0812">Transmembrane</keyword>
<accession>A0A8C2YHU2</accession>
<name>A0A8C2YHU2_COTJA</name>
<evidence type="ECO:0000259" key="15">
    <source>
        <dbReference type="PROSITE" id="PS50222"/>
    </source>
</evidence>
<dbReference type="PANTHER" id="PTHR46819">
    <property type="entry name" value="EF-HAND CALCIUM-BINDING DOMAIN-CONTAINING PROTEIN 7"/>
    <property type="match status" value="1"/>
</dbReference>
<dbReference type="SUPFAM" id="SSF47473">
    <property type="entry name" value="EF-hand"/>
    <property type="match status" value="1"/>
</dbReference>
<evidence type="ECO:0000256" key="2">
    <source>
        <dbReference type="ARBA" id="ARBA00007981"/>
    </source>
</evidence>
<evidence type="ECO:0000313" key="18">
    <source>
        <dbReference type="Proteomes" id="UP000694412"/>
    </source>
</evidence>
<dbReference type="InterPro" id="IPR027417">
    <property type="entry name" value="P-loop_NTPase"/>
</dbReference>
<dbReference type="CDD" id="cd01892">
    <property type="entry name" value="Miro2"/>
    <property type="match status" value="1"/>
</dbReference>
<evidence type="ECO:0000256" key="3">
    <source>
        <dbReference type="ARBA" id="ARBA00022692"/>
    </source>
</evidence>
<keyword evidence="6" id="KW-0547">Nucleotide-binding</keyword>
<dbReference type="InterPro" id="IPR021181">
    <property type="entry name" value="Miro"/>
</dbReference>
<dbReference type="GO" id="GO:0005525">
    <property type="term" value="F:GTP binding"/>
    <property type="evidence" value="ECO:0007669"/>
    <property type="project" value="UniProtKB-KW"/>
</dbReference>
<dbReference type="InterPro" id="IPR002048">
    <property type="entry name" value="EF_hand_dom"/>
</dbReference>
<evidence type="ECO:0000256" key="14">
    <source>
        <dbReference type="ARBA" id="ARBA00049117"/>
    </source>
</evidence>
<dbReference type="PROSITE" id="PS51423">
    <property type="entry name" value="MIRO"/>
    <property type="match status" value="1"/>
</dbReference>
<keyword evidence="5" id="KW-0677">Repeat</keyword>
<evidence type="ECO:0000256" key="8">
    <source>
        <dbReference type="ARBA" id="ARBA00022801"/>
    </source>
</evidence>
<dbReference type="GO" id="GO:0005741">
    <property type="term" value="C:mitochondrial outer membrane"/>
    <property type="evidence" value="ECO:0007669"/>
    <property type="project" value="UniProtKB-SubCell"/>
</dbReference>
<dbReference type="InterPro" id="IPR020860">
    <property type="entry name" value="MIRO_dom"/>
</dbReference>
<keyword evidence="4" id="KW-0479">Metal-binding</keyword>
<dbReference type="FunFam" id="3.40.50.300:FF:000248">
    <property type="entry name" value="Mitochondrial Rho GTPase"/>
    <property type="match status" value="1"/>
</dbReference>
<evidence type="ECO:0000256" key="6">
    <source>
        <dbReference type="ARBA" id="ARBA00022741"/>
    </source>
</evidence>
<dbReference type="PRINTS" id="PR00449">
    <property type="entry name" value="RASTRNSFRMNG"/>
</dbReference>
<evidence type="ECO:0000256" key="13">
    <source>
        <dbReference type="ARBA" id="ARBA00023136"/>
    </source>
</evidence>